<keyword evidence="2" id="KW-1185">Reference proteome</keyword>
<gene>
    <name evidence="1" type="ORF">OS493_019913</name>
</gene>
<evidence type="ECO:0000313" key="1">
    <source>
        <dbReference type="EMBL" id="KAJ7359006.1"/>
    </source>
</evidence>
<comment type="caution">
    <text evidence="1">The sequence shown here is derived from an EMBL/GenBank/DDBJ whole genome shotgun (WGS) entry which is preliminary data.</text>
</comment>
<dbReference type="EMBL" id="MU827313">
    <property type="protein sequence ID" value="KAJ7359006.1"/>
    <property type="molecule type" value="Genomic_DNA"/>
</dbReference>
<dbReference type="AlphaFoldDB" id="A0A9W9YN18"/>
<accession>A0A9W9YN18</accession>
<dbReference type="Proteomes" id="UP001163046">
    <property type="component" value="Unassembled WGS sequence"/>
</dbReference>
<sequence>MRIRPCSLCRVVRCTSELLKQAPPSPFRIPKKKWQEISALTSLLSLAVFSATLTSKQQMDGPPFCVTLLPTFPSAIAEELPNCLQFFVQASLLQPQIWQQQDTIRSLFTLQGHKSHYVDTVVKFVSSLHDIYKLWAVRVVSRDINRFVQEVTEDRYPLSSQQTAIMTSILQGVDARDHYMAGCAVNNPFSDQTRRPTNGTDDETPWWKVHLGLGKPRTGNSQVLIRVIHRVLMDDKKVTIGAPLAARSQIKA</sequence>
<name>A0A9W9YN18_9CNID</name>
<evidence type="ECO:0000313" key="2">
    <source>
        <dbReference type="Proteomes" id="UP001163046"/>
    </source>
</evidence>
<reference evidence="1" key="1">
    <citation type="submission" date="2023-01" db="EMBL/GenBank/DDBJ databases">
        <title>Genome assembly of the deep-sea coral Lophelia pertusa.</title>
        <authorList>
            <person name="Herrera S."/>
            <person name="Cordes E."/>
        </authorList>
    </citation>
    <scope>NUCLEOTIDE SEQUENCE</scope>
    <source>
        <strain evidence="1">USNM1676648</strain>
        <tissue evidence="1">Polyp</tissue>
    </source>
</reference>
<proteinExistence type="predicted"/>
<protein>
    <submittedName>
        <fullName evidence="1">Uncharacterized protein</fullName>
    </submittedName>
</protein>
<organism evidence="1 2">
    <name type="scientific">Desmophyllum pertusum</name>
    <dbReference type="NCBI Taxonomy" id="174260"/>
    <lineage>
        <taxon>Eukaryota</taxon>
        <taxon>Metazoa</taxon>
        <taxon>Cnidaria</taxon>
        <taxon>Anthozoa</taxon>
        <taxon>Hexacorallia</taxon>
        <taxon>Scleractinia</taxon>
        <taxon>Caryophylliina</taxon>
        <taxon>Caryophylliidae</taxon>
        <taxon>Desmophyllum</taxon>
    </lineage>
</organism>